<keyword evidence="3" id="KW-0732">Signal</keyword>
<dbReference type="AlphaFoldDB" id="A0A5J4S1A9"/>
<gene>
    <name evidence="7" type="ORF">EZS27_012793</name>
</gene>
<accession>A0A5J4S1A9</accession>
<dbReference type="InterPro" id="IPR001375">
    <property type="entry name" value="Peptidase_S9_cat"/>
</dbReference>
<comment type="similarity">
    <text evidence="1">Belongs to the peptidase S9C family.</text>
</comment>
<evidence type="ECO:0000313" key="7">
    <source>
        <dbReference type="EMBL" id="KAA6339275.1"/>
    </source>
</evidence>
<dbReference type="Pfam" id="PF07676">
    <property type="entry name" value="PD40"/>
    <property type="match status" value="1"/>
</dbReference>
<dbReference type="FunFam" id="3.40.50.1820:FF:000028">
    <property type="entry name" value="S9 family peptidase"/>
    <property type="match status" value="1"/>
</dbReference>
<dbReference type="EC" id="3.4.14.-" evidence="7"/>
<dbReference type="InterPro" id="IPR011659">
    <property type="entry name" value="WD40"/>
</dbReference>
<organism evidence="7">
    <name type="scientific">termite gut metagenome</name>
    <dbReference type="NCBI Taxonomy" id="433724"/>
    <lineage>
        <taxon>unclassified sequences</taxon>
        <taxon>metagenomes</taxon>
        <taxon>organismal metagenomes</taxon>
    </lineage>
</organism>
<keyword evidence="2" id="KW-0645">Protease</keyword>
<dbReference type="Gene3D" id="3.40.50.1820">
    <property type="entry name" value="alpha/beta hydrolase"/>
    <property type="match status" value="1"/>
</dbReference>
<comment type="caution">
    <text evidence="7">The sequence shown here is derived from an EMBL/GenBank/DDBJ whole genome shotgun (WGS) entry which is preliminary data.</text>
</comment>
<dbReference type="Pfam" id="PF00326">
    <property type="entry name" value="Peptidase_S9"/>
    <property type="match status" value="1"/>
</dbReference>
<evidence type="ECO:0000259" key="6">
    <source>
        <dbReference type="Pfam" id="PF00326"/>
    </source>
</evidence>
<dbReference type="GO" id="GO:0006508">
    <property type="term" value="P:proteolysis"/>
    <property type="evidence" value="ECO:0007669"/>
    <property type="project" value="UniProtKB-KW"/>
</dbReference>
<dbReference type="SUPFAM" id="SSF69304">
    <property type="entry name" value="Tricorn protease N-terminal domain"/>
    <property type="match status" value="1"/>
</dbReference>
<feature type="non-terminal residue" evidence="7">
    <location>
        <position position="1"/>
    </location>
</feature>
<dbReference type="PANTHER" id="PTHR42776:SF13">
    <property type="entry name" value="DIPEPTIDYL-PEPTIDASE 5"/>
    <property type="match status" value="1"/>
</dbReference>
<evidence type="ECO:0000256" key="4">
    <source>
        <dbReference type="ARBA" id="ARBA00022801"/>
    </source>
</evidence>
<feature type="domain" description="Peptidase S9 prolyl oligopeptidase catalytic" evidence="6">
    <location>
        <begin position="228"/>
        <end position="441"/>
    </location>
</feature>
<protein>
    <submittedName>
        <fullName evidence="7">Dipeptidyl-peptidase 5</fullName>
        <ecNumber evidence="7">3.4.14.-</ecNumber>
    </submittedName>
</protein>
<evidence type="ECO:0000256" key="2">
    <source>
        <dbReference type="ARBA" id="ARBA00022670"/>
    </source>
</evidence>
<dbReference type="Gene3D" id="2.120.10.30">
    <property type="entry name" value="TolB, C-terminal domain"/>
    <property type="match status" value="1"/>
</dbReference>
<reference evidence="7" key="1">
    <citation type="submission" date="2019-03" db="EMBL/GenBank/DDBJ databases">
        <title>Single cell metagenomics reveals metabolic interactions within the superorganism composed of flagellate Streblomastix strix and complex community of Bacteroidetes bacteria on its surface.</title>
        <authorList>
            <person name="Treitli S.C."/>
            <person name="Kolisko M."/>
            <person name="Husnik F."/>
            <person name="Keeling P."/>
            <person name="Hampl V."/>
        </authorList>
    </citation>
    <scope>NUCLEOTIDE SEQUENCE</scope>
    <source>
        <strain evidence="7">STM</strain>
    </source>
</reference>
<sequence length="441" mass="50585">KTGKEYAVSTNSNIYVYDLNTKKTENITEGMMGYDTNPQYSPDGKSIAWLSMEREGYEADQNRLFVMDLETGEKTFISKDFDSNVDDYYCWSKDAKVIYFTGVWHGASQIYAADIATKTVKPITEGVHDYASVTLCEGNLIAKRHSMSIPDEIYSVSPDGTVAQLTFENKHIFDQITTGKVEGRWIKTTDGKQMLTWIIYPPHFDPTKKYPTLLFCEGGPQTPVSQFWSYRWNMQIMAANDYVIVAPNRRGLPGFGLEWNEQISGDYGGQCMKDYFSAIDEMSKEPFVDSDRLGCVGASFGGFSVYWLAGHHNKRFKAFIAHDGIFNMEAQYLETEEMWFENWDMGGAFWEKQNPVAQRSFASSPHKFVDKWDTPILCIHGEKDYRVPVSQGLTAFNAAILRGIPAELLIYPDENHWVLKPQNGVLWQRTFFEWLDKWLKK</sequence>
<proteinExistence type="inferred from homology"/>
<dbReference type="EMBL" id="SNRY01000550">
    <property type="protein sequence ID" value="KAA6339275.1"/>
    <property type="molecule type" value="Genomic_DNA"/>
</dbReference>
<evidence type="ECO:0000256" key="1">
    <source>
        <dbReference type="ARBA" id="ARBA00010040"/>
    </source>
</evidence>
<dbReference type="InterPro" id="IPR029058">
    <property type="entry name" value="AB_hydrolase_fold"/>
</dbReference>
<dbReference type="PANTHER" id="PTHR42776">
    <property type="entry name" value="SERINE PEPTIDASE S9 FAMILY MEMBER"/>
    <property type="match status" value="1"/>
</dbReference>
<name>A0A5J4S1A9_9ZZZZ</name>
<evidence type="ECO:0000256" key="5">
    <source>
        <dbReference type="ARBA" id="ARBA00022825"/>
    </source>
</evidence>
<dbReference type="GO" id="GO:0004252">
    <property type="term" value="F:serine-type endopeptidase activity"/>
    <property type="evidence" value="ECO:0007669"/>
    <property type="project" value="TreeGrafter"/>
</dbReference>
<evidence type="ECO:0000256" key="3">
    <source>
        <dbReference type="ARBA" id="ARBA00022729"/>
    </source>
</evidence>
<dbReference type="InterPro" id="IPR011042">
    <property type="entry name" value="6-blade_b-propeller_TolB-like"/>
</dbReference>
<keyword evidence="4 7" id="KW-0378">Hydrolase</keyword>
<dbReference type="SUPFAM" id="SSF53474">
    <property type="entry name" value="alpha/beta-Hydrolases"/>
    <property type="match status" value="1"/>
</dbReference>
<keyword evidence="5" id="KW-0720">Serine protease</keyword>